<accession>B6AIV8</accession>
<dbReference type="OrthoDB" id="338066at2759"/>
<sequence>MKDLILDFTSKGNICNTNTSLSELWKSLDNLITYNPELYISLVKQQFSDKFTEKVVMVNSAFATESGIYYSEISTQGRYTNFKSRKLGKVIISVGYTDDMLLPQVQEKSGNYRDILNVEELNIAQLTTSFADLPNNVNTNTLHVEVVLHTMVIERAVEDELFKRYMISIIHDRLLIKLRNQDDKKGYLYYILIQGKNQGYIPKSGRIEDLCFYYDEIKVSNIKDERSWDHLLSFTCYKNFTVESDTASSEEIESIKNLIISKSVENTERLATKRFVYKSTELSTVNSSLNKKLVEEIDVPNEAGKLPHVWTVISDKNGANVSSCYEPIYCKASFRENNISAYLSKHHNNDQPIVEIMLKSSEILVQNLDKMSAQVSSQILRLSYDSNLICSIQLNQLISSFHVCPICKPSFIIDSCIVFCNSKHIWIALPIYNTCSKLVLL</sequence>
<name>B6AIV8_CRYMR</name>
<reference evidence="1" key="1">
    <citation type="submission" date="2008-06" db="EMBL/GenBank/DDBJ databases">
        <authorList>
            <person name="Lorenzi H."/>
            <person name="Inman J."/>
            <person name="Miller J."/>
            <person name="Schobel S."/>
            <person name="Amedeo P."/>
            <person name="Caler E.V."/>
            <person name="da Silva J."/>
        </authorList>
    </citation>
    <scope>NUCLEOTIDE SEQUENCE [LARGE SCALE GENOMIC DNA]</scope>
    <source>
        <strain evidence="1">RN66</strain>
    </source>
</reference>
<gene>
    <name evidence="1" type="ORF">CMU_010970</name>
</gene>
<evidence type="ECO:0000313" key="2">
    <source>
        <dbReference type="Proteomes" id="UP000001460"/>
    </source>
</evidence>
<evidence type="ECO:0000313" key="1">
    <source>
        <dbReference type="EMBL" id="EEA08149.1"/>
    </source>
</evidence>
<dbReference type="EMBL" id="DS989737">
    <property type="protein sequence ID" value="EEA08149.1"/>
    <property type="molecule type" value="Genomic_DNA"/>
</dbReference>
<dbReference type="RefSeq" id="XP_002142498.1">
    <property type="nucleotide sequence ID" value="XM_002142462.1"/>
</dbReference>
<protein>
    <submittedName>
        <fullName evidence="1">Uncharacterized protein</fullName>
    </submittedName>
</protein>
<dbReference type="Proteomes" id="UP000001460">
    <property type="component" value="Unassembled WGS sequence"/>
</dbReference>
<keyword evidence="2" id="KW-1185">Reference proteome</keyword>
<dbReference type="AlphaFoldDB" id="B6AIV8"/>
<dbReference type="OMA" id="KHIWIAL"/>
<dbReference type="VEuPathDB" id="CryptoDB:CMU_010970"/>
<proteinExistence type="predicted"/>
<dbReference type="GeneID" id="6997587"/>
<organism evidence="1 2">
    <name type="scientific">Cryptosporidium muris (strain RN66)</name>
    <dbReference type="NCBI Taxonomy" id="441375"/>
    <lineage>
        <taxon>Eukaryota</taxon>
        <taxon>Sar</taxon>
        <taxon>Alveolata</taxon>
        <taxon>Apicomplexa</taxon>
        <taxon>Conoidasida</taxon>
        <taxon>Coccidia</taxon>
        <taxon>Eucoccidiorida</taxon>
        <taxon>Eimeriorina</taxon>
        <taxon>Cryptosporidiidae</taxon>
        <taxon>Cryptosporidium</taxon>
    </lineage>
</organism>